<sequence>MLAKRIIPCLDVRNGRVVKGKNFKDIQDVDDPARLGKFYSESGADELVFYDITASNEERKTSLEFVKKVAQEINIPFSVGGGVSSLDDFKYILRSGADKVSINSSAVKNPKLIKEASERFGNQCVVLSIDAKKNDLGSWSVYVKGGREKTDLDAIEWAKKGVELGAGEIVVNSIDEDGMKNGYDIELLKKITDAVRVPVIASGGAGTYEHFLEAAKYANVDGILAASVFHFGEIKIVDLKKYLKNNGIEIRTIERTIAKDKSENYKK</sequence>
<evidence type="ECO:0000256" key="10">
    <source>
        <dbReference type="RuleBase" id="RU003657"/>
    </source>
</evidence>
<dbReference type="InterPro" id="IPR050064">
    <property type="entry name" value="IGPS_HisA/HisF"/>
</dbReference>
<dbReference type="HAMAP" id="MF_01013">
    <property type="entry name" value="HisF"/>
    <property type="match status" value="1"/>
</dbReference>
<name>A0ABS4GF53_9FIRM</name>
<evidence type="ECO:0000256" key="9">
    <source>
        <dbReference type="HAMAP-Rule" id="MF_01013"/>
    </source>
</evidence>
<dbReference type="Proteomes" id="UP001519342">
    <property type="component" value="Unassembled WGS sequence"/>
</dbReference>
<comment type="catalytic activity">
    <reaction evidence="8 9">
        <text>5-[(5-phospho-1-deoxy-D-ribulos-1-ylimino)methylamino]-1-(5-phospho-beta-D-ribosyl)imidazole-4-carboxamide + L-glutamine = D-erythro-1-(imidazol-4-yl)glycerol 3-phosphate + 5-amino-1-(5-phospho-beta-D-ribosyl)imidazole-4-carboxamide + L-glutamate + H(+)</text>
        <dbReference type="Rhea" id="RHEA:24793"/>
        <dbReference type="ChEBI" id="CHEBI:15378"/>
        <dbReference type="ChEBI" id="CHEBI:29985"/>
        <dbReference type="ChEBI" id="CHEBI:58278"/>
        <dbReference type="ChEBI" id="CHEBI:58359"/>
        <dbReference type="ChEBI" id="CHEBI:58475"/>
        <dbReference type="ChEBI" id="CHEBI:58525"/>
        <dbReference type="EC" id="4.3.2.10"/>
    </reaction>
</comment>
<comment type="subcellular location">
    <subcellularLocation>
        <location evidence="9">Cytoplasm</location>
    </subcellularLocation>
</comment>
<organism evidence="11 12">
    <name type="scientific">Sedimentibacter acidaminivorans</name>
    <dbReference type="NCBI Taxonomy" id="913099"/>
    <lineage>
        <taxon>Bacteria</taxon>
        <taxon>Bacillati</taxon>
        <taxon>Bacillota</taxon>
        <taxon>Tissierellia</taxon>
        <taxon>Sedimentibacter</taxon>
    </lineage>
</organism>
<dbReference type="CDD" id="cd04731">
    <property type="entry name" value="HisF"/>
    <property type="match status" value="1"/>
</dbReference>
<comment type="similarity">
    <text evidence="2 9 10">Belongs to the HisA/HisF family.</text>
</comment>
<evidence type="ECO:0000313" key="12">
    <source>
        <dbReference type="Proteomes" id="UP001519342"/>
    </source>
</evidence>
<dbReference type="InterPro" id="IPR004651">
    <property type="entry name" value="HisF"/>
</dbReference>
<feature type="active site" evidence="9">
    <location>
        <position position="11"/>
    </location>
</feature>
<comment type="function">
    <text evidence="7 9">IGPS catalyzes the conversion of PRFAR and glutamine to IGP, AICAR and glutamate. The HisF subunit catalyzes the cyclization activity that produces IGP and AICAR from PRFAR using the ammonia provided by the HisH subunit.</text>
</comment>
<dbReference type="PANTHER" id="PTHR21235">
    <property type="entry name" value="IMIDAZOLE GLYCEROL PHOSPHATE SYNTHASE SUBUNIT HISF/H IGP SYNTHASE SUBUNIT HISF/H"/>
    <property type="match status" value="1"/>
</dbReference>
<keyword evidence="9" id="KW-0963">Cytoplasm</keyword>
<evidence type="ECO:0000313" key="11">
    <source>
        <dbReference type="EMBL" id="MBP1926332.1"/>
    </source>
</evidence>
<evidence type="ECO:0000256" key="2">
    <source>
        <dbReference type="ARBA" id="ARBA00009667"/>
    </source>
</evidence>
<gene>
    <name evidence="9" type="primary">hisF</name>
    <name evidence="11" type="ORF">J2Z76_002197</name>
</gene>
<evidence type="ECO:0000256" key="6">
    <source>
        <dbReference type="ARBA" id="ARBA00023239"/>
    </source>
</evidence>
<keyword evidence="4 9" id="KW-0028">Amino-acid biosynthesis</keyword>
<protein>
    <recommendedName>
        <fullName evidence="9">Imidazole glycerol phosphate synthase subunit HisF</fullName>
        <ecNumber evidence="9">4.3.2.10</ecNumber>
    </recommendedName>
    <alternativeName>
        <fullName evidence="9">IGP synthase cyclase subunit</fullName>
    </alternativeName>
    <alternativeName>
        <fullName evidence="9">IGP synthase subunit HisF</fullName>
    </alternativeName>
    <alternativeName>
        <fullName evidence="9">ImGP synthase subunit HisF</fullName>
        <shortName evidence="9">IGPS subunit HisF</shortName>
    </alternativeName>
</protein>
<dbReference type="InterPro" id="IPR013785">
    <property type="entry name" value="Aldolase_TIM"/>
</dbReference>
<dbReference type="EMBL" id="JAGGKS010000006">
    <property type="protein sequence ID" value="MBP1926332.1"/>
    <property type="molecule type" value="Genomic_DNA"/>
</dbReference>
<evidence type="ECO:0000256" key="4">
    <source>
        <dbReference type="ARBA" id="ARBA00022605"/>
    </source>
</evidence>
<dbReference type="GO" id="GO:0016829">
    <property type="term" value="F:lyase activity"/>
    <property type="evidence" value="ECO:0007669"/>
    <property type="project" value="UniProtKB-KW"/>
</dbReference>
<keyword evidence="6 9" id="KW-0456">Lyase</keyword>
<dbReference type="NCBIfam" id="TIGR00735">
    <property type="entry name" value="hisF"/>
    <property type="match status" value="1"/>
</dbReference>
<evidence type="ECO:0000256" key="7">
    <source>
        <dbReference type="ARBA" id="ARBA00025475"/>
    </source>
</evidence>
<evidence type="ECO:0000256" key="5">
    <source>
        <dbReference type="ARBA" id="ARBA00023102"/>
    </source>
</evidence>
<dbReference type="RefSeq" id="WP_209512067.1">
    <property type="nucleotide sequence ID" value="NZ_JAGGKS010000006.1"/>
</dbReference>
<evidence type="ECO:0000256" key="1">
    <source>
        <dbReference type="ARBA" id="ARBA00005091"/>
    </source>
</evidence>
<comment type="caution">
    <text evidence="11">The sequence shown here is derived from an EMBL/GenBank/DDBJ whole genome shotgun (WGS) entry which is preliminary data.</text>
</comment>
<feature type="active site" evidence="9">
    <location>
        <position position="130"/>
    </location>
</feature>
<dbReference type="Pfam" id="PF00977">
    <property type="entry name" value="His_biosynth"/>
    <property type="match status" value="1"/>
</dbReference>
<comment type="pathway">
    <text evidence="1 9">Amino-acid biosynthesis; L-histidine biosynthesis; L-histidine from 5-phospho-alpha-D-ribose 1-diphosphate: step 5/9.</text>
</comment>
<dbReference type="EC" id="4.3.2.10" evidence="9"/>
<dbReference type="Gene3D" id="3.20.20.70">
    <property type="entry name" value="Aldolase class I"/>
    <property type="match status" value="1"/>
</dbReference>
<keyword evidence="12" id="KW-1185">Reference proteome</keyword>
<evidence type="ECO:0000256" key="3">
    <source>
        <dbReference type="ARBA" id="ARBA00011152"/>
    </source>
</evidence>
<comment type="subunit">
    <text evidence="3 9">Heterodimer of HisH and HisF.</text>
</comment>
<dbReference type="InterPro" id="IPR006062">
    <property type="entry name" value="His_biosynth"/>
</dbReference>
<dbReference type="InterPro" id="IPR011060">
    <property type="entry name" value="RibuloseP-bd_barrel"/>
</dbReference>
<dbReference type="PANTHER" id="PTHR21235:SF2">
    <property type="entry name" value="IMIDAZOLE GLYCEROL PHOSPHATE SYNTHASE HISHF"/>
    <property type="match status" value="1"/>
</dbReference>
<evidence type="ECO:0000256" key="8">
    <source>
        <dbReference type="ARBA" id="ARBA00047838"/>
    </source>
</evidence>
<accession>A0ABS4GF53</accession>
<proteinExistence type="inferred from homology"/>
<dbReference type="SUPFAM" id="SSF51366">
    <property type="entry name" value="Ribulose-phoshate binding barrel"/>
    <property type="match status" value="1"/>
</dbReference>
<reference evidence="11 12" key="1">
    <citation type="submission" date="2021-03" db="EMBL/GenBank/DDBJ databases">
        <title>Genomic Encyclopedia of Type Strains, Phase IV (KMG-IV): sequencing the most valuable type-strain genomes for metagenomic binning, comparative biology and taxonomic classification.</title>
        <authorList>
            <person name="Goeker M."/>
        </authorList>
    </citation>
    <scope>NUCLEOTIDE SEQUENCE [LARGE SCALE GENOMIC DNA]</scope>
    <source>
        <strain evidence="11 12">DSM 24004</strain>
    </source>
</reference>
<keyword evidence="5 9" id="KW-0368">Histidine biosynthesis</keyword>